<dbReference type="STRING" id="429701.A0A2G9GYR4"/>
<dbReference type="EMBL" id="NKXS01003313">
    <property type="protein sequence ID" value="PIN10150.1"/>
    <property type="molecule type" value="Genomic_DNA"/>
</dbReference>
<dbReference type="OrthoDB" id="753785at2759"/>
<gene>
    <name evidence="2" type="ORF">CDL12_17265</name>
</gene>
<evidence type="ECO:0000256" key="1">
    <source>
        <dbReference type="SAM" id="MobiDB-lite"/>
    </source>
</evidence>
<proteinExistence type="predicted"/>
<dbReference type="SUPFAM" id="SSF48371">
    <property type="entry name" value="ARM repeat"/>
    <property type="match status" value="1"/>
</dbReference>
<keyword evidence="3" id="KW-1185">Reference proteome</keyword>
<sequence>MNAEGTSSLQMSNPSSPILLQTLVRLSEPLKESLSKTPYTPPEANPNDSIKSQLQSLLPDPISEVDIRTKIKDFALCCAALASASNSTSQHLSWVPNSLSSRAVSAFKEFAKVYYDDSVKAKCLMKVGELELDLGGVMETEKKLVIELMPEVLPMLKGSIKESAIDASDESDGISAASARVPVAYAILAAYQFRWFVTQVDAPHIGILCPLVIPCALSALDHWSPEVKAQGMISFIYLAKNVNAAEIGGYADVVLDACCQNVASDDEIWHYMVEMSVLLVTLTQQNNPRSSWYEKLLNEMLSHLERQPRNKQRRVAWLIHIDRLFNGLGLVLLAHSRRLFPLFFKWMHVDDDETILLVLERLITVVRLTWIRNSPYIERLVDELVSLYKDAALKKAREDIRSLILQILTLIRMSKRKQFDETWIKYKDDPNLTTIHPSLIEQDPPMGYYCN</sequence>
<dbReference type="InterPro" id="IPR011989">
    <property type="entry name" value="ARM-like"/>
</dbReference>
<name>A0A2G9GYR4_9LAMI</name>
<dbReference type="AlphaFoldDB" id="A0A2G9GYR4"/>
<dbReference type="PANTHER" id="PTHR14873:SF1">
    <property type="entry name" value="OS06G0694100 PROTEIN"/>
    <property type="match status" value="1"/>
</dbReference>
<feature type="region of interest" description="Disordered" evidence="1">
    <location>
        <begin position="31"/>
        <end position="51"/>
    </location>
</feature>
<evidence type="ECO:0000313" key="2">
    <source>
        <dbReference type="EMBL" id="PIN10150.1"/>
    </source>
</evidence>
<organism evidence="2 3">
    <name type="scientific">Handroanthus impetiginosus</name>
    <dbReference type="NCBI Taxonomy" id="429701"/>
    <lineage>
        <taxon>Eukaryota</taxon>
        <taxon>Viridiplantae</taxon>
        <taxon>Streptophyta</taxon>
        <taxon>Embryophyta</taxon>
        <taxon>Tracheophyta</taxon>
        <taxon>Spermatophyta</taxon>
        <taxon>Magnoliopsida</taxon>
        <taxon>eudicotyledons</taxon>
        <taxon>Gunneridae</taxon>
        <taxon>Pentapetalae</taxon>
        <taxon>asterids</taxon>
        <taxon>lamiids</taxon>
        <taxon>Lamiales</taxon>
        <taxon>Bignoniaceae</taxon>
        <taxon>Crescentiina</taxon>
        <taxon>Tabebuia alliance</taxon>
        <taxon>Handroanthus</taxon>
    </lineage>
</organism>
<dbReference type="PANTHER" id="PTHR14873">
    <property type="entry name" value="OS06G0694100 PROTEIN"/>
    <property type="match status" value="1"/>
</dbReference>
<evidence type="ECO:0000313" key="3">
    <source>
        <dbReference type="Proteomes" id="UP000231279"/>
    </source>
</evidence>
<dbReference type="Gene3D" id="1.25.10.10">
    <property type="entry name" value="Leucine-rich Repeat Variant"/>
    <property type="match status" value="1"/>
</dbReference>
<reference evidence="3" key="1">
    <citation type="journal article" date="2018" name="Gigascience">
        <title>Genome assembly of the Pink Ipe (Handroanthus impetiginosus, Bignoniaceae), a highly valued, ecologically keystone Neotropical timber forest tree.</title>
        <authorList>
            <person name="Silva-Junior O.B."/>
            <person name="Grattapaglia D."/>
            <person name="Novaes E."/>
            <person name="Collevatti R.G."/>
        </authorList>
    </citation>
    <scope>NUCLEOTIDE SEQUENCE [LARGE SCALE GENOMIC DNA]</scope>
    <source>
        <strain evidence="3">cv. UFG-1</strain>
    </source>
</reference>
<dbReference type="Proteomes" id="UP000231279">
    <property type="component" value="Unassembled WGS sequence"/>
</dbReference>
<comment type="caution">
    <text evidence="2">The sequence shown here is derived from an EMBL/GenBank/DDBJ whole genome shotgun (WGS) entry which is preliminary data.</text>
</comment>
<protein>
    <submittedName>
        <fullName evidence="2">Uncharacterized protein</fullName>
    </submittedName>
</protein>
<dbReference type="InterPro" id="IPR016024">
    <property type="entry name" value="ARM-type_fold"/>
</dbReference>
<accession>A0A2G9GYR4</accession>